<gene>
    <name evidence="1" type="ORF">G5C60_07680</name>
</gene>
<evidence type="ECO:0000313" key="2">
    <source>
        <dbReference type="Proteomes" id="UP000472335"/>
    </source>
</evidence>
<dbReference type="EMBL" id="JAAKZY010000016">
    <property type="protein sequence ID" value="NGO07536.1"/>
    <property type="molecule type" value="Genomic_DNA"/>
</dbReference>
<name>A0A6G4V0L3_9ACTN</name>
<sequence length="117" mass="11731">MTAFHLLPSVAMNPSDARRAVFDAGGGAEDGALGKGTRLVRILVLDEHGAAGPLRVALEDHLAGGAVGDEHLVVGGPRQRSVSCTRPPGSGTRSAASSHAINLATSAIIPGILVAHG</sequence>
<accession>A0A6G4V0L3</accession>
<organism evidence="1 2">
    <name type="scientific">Streptomyces scabichelini</name>
    <dbReference type="NCBI Taxonomy" id="2711217"/>
    <lineage>
        <taxon>Bacteria</taxon>
        <taxon>Bacillati</taxon>
        <taxon>Actinomycetota</taxon>
        <taxon>Actinomycetes</taxon>
        <taxon>Kitasatosporales</taxon>
        <taxon>Streptomycetaceae</taxon>
        <taxon>Streptomyces</taxon>
    </lineage>
</organism>
<proteinExistence type="predicted"/>
<dbReference type="Proteomes" id="UP000472335">
    <property type="component" value="Unassembled WGS sequence"/>
</dbReference>
<reference evidence="1 2" key="1">
    <citation type="submission" date="2020-02" db="EMBL/GenBank/DDBJ databases">
        <title>Whole-genome analyses of novel actinobacteria.</title>
        <authorList>
            <person name="Sahin N."/>
            <person name="Gencbay T."/>
        </authorList>
    </citation>
    <scope>NUCLEOTIDE SEQUENCE [LARGE SCALE GENOMIC DNA]</scope>
    <source>
        <strain evidence="1 2">HC44</strain>
    </source>
</reference>
<protein>
    <submittedName>
        <fullName evidence="1">Uncharacterized protein</fullName>
    </submittedName>
</protein>
<evidence type="ECO:0000313" key="1">
    <source>
        <dbReference type="EMBL" id="NGO07536.1"/>
    </source>
</evidence>
<keyword evidence="2" id="KW-1185">Reference proteome</keyword>
<comment type="caution">
    <text evidence="1">The sequence shown here is derived from an EMBL/GenBank/DDBJ whole genome shotgun (WGS) entry which is preliminary data.</text>
</comment>
<dbReference type="AlphaFoldDB" id="A0A6G4V0L3"/>